<dbReference type="EMBL" id="CP054257">
    <property type="protein sequence ID" value="QTQ11396.1"/>
    <property type="molecule type" value="Genomic_DNA"/>
</dbReference>
<evidence type="ECO:0000313" key="3">
    <source>
        <dbReference type="EMBL" id="QTQ11396.1"/>
    </source>
</evidence>
<reference evidence="3" key="2">
    <citation type="journal article" date="2021" name="Microbiol. Resour. Announc.">
        <title>Complete Genome Sequences of Three Human Oral Treponema parvum Isolates.</title>
        <authorList>
            <person name="Zeng H."/>
            <person name="Watt R.M."/>
        </authorList>
    </citation>
    <scope>NUCLEOTIDE SEQUENCE</scope>
    <source>
        <strain evidence="3">ATCC 700773</strain>
    </source>
</reference>
<dbReference type="AlphaFoldDB" id="A0A975EYQ9"/>
<keyword evidence="2" id="KW-0812">Transmembrane</keyword>
<keyword evidence="2" id="KW-0472">Membrane</keyword>
<proteinExistence type="predicted"/>
<feature type="transmembrane region" description="Helical" evidence="2">
    <location>
        <begin position="21"/>
        <end position="45"/>
    </location>
</feature>
<name>A0A975EYQ9_9SPIR</name>
<protein>
    <submittedName>
        <fullName evidence="3">Uncharacterized protein</fullName>
    </submittedName>
</protein>
<sequence>MIDFISEKINDFAEFVGSKKYVALSTIILIFLSLCALIVFVVYLFSTGTKSSPPQALPITQDFEGDQPLLPPEGPEISDSYVLSRQPNPFWTDKEEKLWFTNPDAESLEDLKKADDGMVNDILGAAP</sequence>
<dbReference type="Proteomes" id="UP000671995">
    <property type="component" value="Chromosome"/>
</dbReference>
<evidence type="ECO:0000256" key="1">
    <source>
        <dbReference type="SAM" id="MobiDB-lite"/>
    </source>
</evidence>
<dbReference type="RefSeq" id="WP_210118191.1">
    <property type="nucleotide sequence ID" value="NZ_CP054257.1"/>
</dbReference>
<keyword evidence="2" id="KW-1133">Transmembrane helix</keyword>
<gene>
    <name evidence="3" type="ORF">HRI96_03800</name>
</gene>
<feature type="region of interest" description="Disordered" evidence="1">
    <location>
        <begin position="50"/>
        <end position="79"/>
    </location>
</feature>
<organism evidence="3 4">
    <name type="scientific">Treponema parvum</name>
    <dbReference type="NCBI Taxonomy" id="138851"/>
    <lineage>
        <taxon>Bacteria</taxon>
        <taxon>Pseudomonadati</taxon>
        <taxon>Spirochaetota</taxon>
        <taxon>Spirochaetia</taxon>
        <taxon>Spirochaetales</taxon>
        <taxon>Treponemataceae</taxon>
        <taxon>Treponema</taxon>
    </lineage>
</organism>
<reference evidence="3" key="1">
    <citation type="submission" date="2020-05" db="EMBL/GenBank/DDBJ databases">
        <authorList>
            <person name="Zeng H."/>
            <person name="Chan Y.K."/>
            <person name="Watt R.M."/>
        </authorList>
    </citation>
    <scope>NUCLEOTIDE SEQUENCE</scope>
    <source>
        <strain evidence="3">ATCC 700773</strain>
    </source>
</reference>
<evidence type="ECO:0000256" key="2">
    <source>
        <dbReference type="SAM" id="Phobius"/>
    </source>
</evidence>
<evidence type="ECO:0000313" key="4">
    <source>
        <dbReference type="Proteomes" id="UP000671995"/>
    </source>
</evidence>
<accession>A0A975EYQ9</accession>